<evidence type="ECO:0000313" key="9">
    <source>
        <dbReference type="EMBL" id="MBC3952629.1"/>
    </source>
</evidence>
<evidence type="ECO:0000313" key="10">
    <source>
        <dbReference type="Proteomes" id="UP000651852"/>
    </source>
</evidence>
<name>A0ABR7B642_9PSED</name>
<dbReference type="Pfam" id="PF00171">
    <property type="entry name" value="Aldedh"/>
    <property type="match status" value="1"/>
</dbReference>
<comment type="subcellular location">
    <subcellularLocation>
        <location evidence="7">Cytoplasm</location>
    </subcellularLocation>
</comment>
<dbReference type="SUPFAM" id="SSF53720">
    <property type="entry name" value="ALDH-like"/>
    <property type="match status" value="1"/>
</dbReference>
<evidence type="ECO:0000256" key="6">
    <source>
        <dbReference type="ARBA" id="ARBA00049024"/>
    </source>
</evidence>
<evidence type="ECO:0000256" key="3">
    <source>
        <dbReference type="ARBA" id="ARBA00022650"/>
    </source>
</evidence>
<dbReference type="Gene3D" id="3.40.309.10">
    <property type="entry name" value="Aldehyde Dehydrogenase, Chain A, domain 2"/>
    <property type="match status" value="1"/>
</dbReference>
<dbReference type="PROSITE" id="PS01223">
    <property type="entry name" value="PROA"/>
    <property type="match status" value="1"/>
</dbReference>
<evidence type="ECO:0000256" key="7">
    <source>
        <dbReference type="HAMAP-Rule" id="MF_00412"/>
    </source>
</evidence>
<evidence type="ECO:0000256" key="1">
    <source>
        <dbReference type="ARBA" id="ARBA00004985"/>
    </source>
</evidence>
<evidence type="ECO:0000256" key="2">
    <source>
        <dbReference type="ARBA" id="ARBA00022605"/>
    </source>
</evidence>
<dbReference type="InterPro" id="IPR015590">
    <property type="entry name" value="Aldehyde_DH_dom"/>
</dbReference>
<sequence length="423" mass="45317">MTESVLDYMTRLGRAAREASRVIGRASTAQKNRALLATAAALDEARDKLSAANDLDLAAGRANGLEPAMLERLALTPARIDSMIVGLRQVANLPDPVGAIRDMSFRPSGIQVGKMRVPLGVVGIIYESRPNVTIDAASLCLKSGNATILRGGSEAINSNRAIAACVQRGLAEAELPAAVVQVVETTDRAAVGALITMPEYVDVIVPRGGKGLIERVSRDARVPVIKHLDGICHVYVSAHADLSKAQRIAFNAKTYRYGICGAMETLLVDQTVAAEFLPQMAAQFREKGVELRGCERTRDLIEAIPATEEDWNTEYLAAILSIRIVTGLDQAIEHINHYGSHHSDAIVSDHQGQVRRFMAEVDSSSVMVNAPTSFADGFEYGLGAEIGISTDKLHARGPVGLEGLTCEKYIVIGDGQLRGQEPA</sequence>
<dbReference type="RefSeq" id="WP_187522895.1">
    <property type="nucleotide sequence ID" value="NZ_JACONW010000158.1"/>
</dbReference>
<comment type="pathway">
    <text evidence="1 7">Amino-acid biosynthesis; L-proline biosynthesis; L-glutamate 5-semialdehyde from L-glutamate: step 2/2.</text>
</comment>
<dbReference type="InterPro" id="IPR016162">
    <property type="entry name" value="Ald_DH_N"/>
</dbReference>
<keyword evidence="7" id="KW-0963">Cytoplasm</keyword>
<dbReference type="CDD" id="cd07079">
    <property type="entry name" value="ALDH_F18-19_ProA-GPR"/>
    <property type="match status" value="1"/>
</dbReference>
<evidence type="ECO:0000256" key="5">
    <source>
        <dbReference type="ARBA" id="ARBA00023002"/>
    </source>
</evidence>
<dbReference type="PIRSF" id="PIRSF000151">
    <property type="entry name" value="GPR"/>
    <property type="match status" value="1"/>
</dbReference>
<dbReference type="InterPro" id="IPR016161">
    <property type="entry name" value="Ald_DH/histidinol_DH"/>
</dbReference>
<keyword evidence="2 7" id="KW-0028">Amino-acid biosynthesis</keyword>
<evidence type="ECO:0000256" key="4">
    <source>
        <dbReference type="ARBA" id="ARBA00022857"/>
    </source>
</evidence>
<keyword evidence="3 7" id="KW-0641">Proline biosynthesis</keyword>
<keyword evidence="4 7" id="KW-0521">NADP</keyword>
<gene>
    <name evidence="7" type="primary">proA</name>
    <name evidence="9" type="ORF">H8S59_22895</name>
</gene>
<dbReference type="PANTHER" id="PTHR11063:SF8">
    <property type="entry name" value="DELTA-1-PYRROLINE-5-CARBOXYLATE SYNTHASE"/>
    <property type="match status" value="1"/>
</dbReference>
<dbReference type="NCBIfam" id="TIGR00407">
    <property type="entry name" value="proA"/>
    <property type="match status" value="1"/>
</dbReference>
<dbReference type="Gene3D" id="3.40.605.10">
    <property type="entry name" value="Aldehyde Dehydrogenase, Chain A, domain 1"/>
    <property type="match status" value="1"/>
</dbReference>
<dbReference type="InterPro" id="IPR020593">
    <property type="entry name" value="G-glutamylP_reductase_CS"/>
</dbReference>
<comment type="caution">
    <text evidence="9">The sequence shown here is derived from an EMBL/GenBank/DDBJ whole genome shotgun (WGS) entry which is preliminary data.</text>
</comment>
<dbReference type="PANTHER" id="PTHR11063">
    <property type="entry name" value="GLUTAMATE SEMIALDEHYDE DEHYDROGENASE"/>
    <property type="match status" value="1"/>
</dbReference>
<dbReference type="EMBL" id="JACONW010000158">
    <property type="protein sequence ID" value="MBC3952629.1"/>
    <property type="molecule type" value="Genomic_DNA"/>
</dbReference>
<comment type="similarity">
    <text evidence="7">Belongs to the gamma-glutamyl phosphate reductase family.</text>
</comment>
<comment type="catalytic activity">
    <reaction evidence="6 7">
        <text>L-glutamate 5-semialdehyde + phosphate + NADP(+) = L-glutamyl 5-phosphate + NADPH + H(+)</text>
        <dbReference type="Rhea" id="RHEA:19541"/>
        <dbReference type="ChEBI" id="CHEBI:15378"/>
        <dbReference type="ChEBI" id="CHEBI:43474"/>
        <dbReference type="ChEBI" id="CHEBI:57783"/>
        <dbReference type="ChEBI" id="CHEBI:58066"/>
        <dbReference type="ChEBI" id="CHEBI:58274"/>
        <dbReference type="ChEBI" id="CHEBI:58349"/>
        <dbReference type="EC" id="1.2.1.41"/>
    </reaction>
</comment>
<accession>A0ABR7B642</accession>
<evidence type="ECO:0000259" key="8">
    <source>
        <dbReference type="Pfam" id="PF00171"/>
    </source>
</evidence>
<keyword evidence="10" id="KW-1185">Reference proteome</keyword>
<protein>
    <recommendedName>
        <fullName evidence="7">Gamma-glutamyl phosphate reductase</fullName>
        <shortName evidence="7">GPR</shortName>
        <ecNumber evidence="7">1.2.1.41</ecNumber>
    </recommendedName>
    <alternativeName>
        <fullName evidence="7">Glutamate-5-semialdehyde dehydrogenase</fullName>
    </alternativeName>
    <alternativeName>
        <fullName evidence="7">Glutamyl-gamma-semialdehyde dehydrogenase</fullName>
        <shortName evidence="7">GSA dehydrogenase</shortName>
    </alternativeName>
</protein>
<proteinExistence type="inferred from homology"/>
<reference evidence="9 10" key="1">
    <citation type="submission" date="2020-08" db="EMBL/GenBank/DDBJ databases">
        <title>Putative novel bacterial strains isolated from necrotic wheat leaf tissues caused by Xanthomonas translucens.</title>
        <authorList>
            <person name="Tambong J.T."/>
        </authorList>
    </citation>
    <scope>NUCLEOTIDE SEQUENCE [LARGE SCALE GENOMIC DNA]</scope>
    <source>
        <strain evidence="9 10">DOAB 1069</strain>
    </source>
</reference>
<keyword evidence="5 7" id="KW-0560">Oxidoreductase</keyword>
<dbReference type="InterPro" id="IPR016163">
    <property type="entry name" value="Ald_DH_C"/>
</dbReference>
<comment type="function">
    <text evidence="7">Catalyzes the NADPH-dependent reduction of L-glutamate 5-phosphate into L-glutamate 5-semialdehyde and phosphate. The product spontaneously undergoes cyclization to form 1-pyrroline-5-carboxylate.</text>
</comment>
<dbReference type="NCBIfam" id="NF001221">
    <property type="entry name" value="PRK00197.1"/>
    <property type="match status" value="1"/>
</dbReference>
<dbReference type="InterPro" id="IPR012134">
    <property type="entry name" value="Glu-5-SA_DH"/>
</dbReference>
<dbReference type="EC" id="1.2.1.41" evidence="7"/>
<dbReference type="GO" id="GO:0004350">
    <property type="term" value="F:glutamate-5-semialdehyde dehydrogenase activity"/>
    <property type="evidence" value="ECO:0007669"/>
    <property type="project" value="UniProtKB-EC"/>
</dbReference>
<dbReference type="HAMAP" id="MF_00412">
    <property type="entry name" value="ProA"/>
    <property type="match status" value="1"/>
</dbReference>
<organism evidence="9 10">
    <name type="scientific">Pseudomonas folii</name>
    <dbReference type="NCBI Taxonomy" id="2762593"/>
    <lineage>
        <taxon>Bacteria</taxon>
        <taxon>Pseudomonadati</taxon>
        <taxon>Pseudomonadota</taxon>
        <taxon>Gammaproteobacteria</taxon>
        <taxon>Pseudomonadales</taxon>
        <taxon>Pseudomonadaceae</taxon>
        <taxon>Pseudomonas</taxon>
    </lineage>
</organism>
<dbReference type="InterPro" id="IPR000965">
    <property type="entry name" value="GPR_dom"/>
</dbReference>
<feature type="domain" description="Aldehyde dehydrogenase" evidence="8">
    <location>
        <begin position="14"/>
        <end position="286"/>
    </location>
</feature>
<dbReference type="Proteomes" id="UP000651852">
    <property type="component" value="Unassembled WGS sequence"/>
</dbReference>